<feature type="coiled-coil region" evidence="3">
    <location>
        <begin position="196"/>
        <end position="223"/>
    </location>
</feature>
<gene>
    <name evidence="6" type="ORF">SAMN03080599_02212</name>
</gene>
<evidence type="ECO:0000313" key="7">
    <source>
        <dbReference type="Proteomes" id="UP000199208"/>
    </source>
</evidence>
<dbReference type="RefSeq" id="WP_092591469.1">
    <property type="nucleotide sequence ID" value="NZ_FMWL01000012.1"/>
</dbReference>
<keyword evidence="7" id="KW-1185">Reference proteome</keyword>
<reference evidence="6 7" key="1">
    <citation type="submission" date="2016-10" db="EMBL/GenBank/DDBJ databases">
        <authorList>
            <person name="de Groot N.N."/>
        </authorList>
    </citation>
    <scope>NUCLEOTIDE SEQUENCE [LARGE SCALE GENOMIC DNA]</scope>
    <source>
        <strain evidence="6 7">DSM 2784</strain>
    </source>
</reference>
<sequence>MHFINCCGCFQKKITVDFLTKKIKINEGEVPQYYVQNSHPAIISPDEFEAVQVELQRRKKLGRPNGCQNPLSAKLVCSECGGYYGPKVWASNTTHRKVIWQCNDKYKGVERCSTPYVTEDEVKEKFVKAFNTLFGVKEELIRNCEIAIEHLADNSKIDEEIDKLHDEIAVVVEESNKAIYENAHKAMSQDEWEKQHEAYVARHVKASERVRELEEQKSERQSRSHTLKGFIRDLEGCDGVLDEFDERLWTLILEKVVVKQDGELRFCFKDGTEVEG</sequence>
<evidence type="ECO:0000256" key="2">
    <source>
        <dbReference type="ARBA" id="ARBA00023172"/>
    </source>
</evidence>
<dbReference type="InterPro" id="IPR050639">
    <property type="entry name" value="SSR_resolvase"/>
</dbReference>
<dbReference type="STRING" id="1120920.SAMN03080599_02212"/>
<dbReference type="EMBL" id="FMWL01000012">
    <property type="protein sequence ID" value="SCZ80355.1"/>
    <property type="molecule type" value="Genomic_DNA"/>
</dbReference>
<protein>
    <submittedName>
        <fullName evidence="6">Recombinase zinc beta ribbon domain-containing protein</fullName>
    </submittedName>
</protein>
<dbReference type="InterPro" id="IPR011109">
    <property type="entry name" value="DNA_bind_recombinase_dom"/>
</dbReference>
<dbReference type="Gene3D" id="3.90.1750.20">
    <property type="entry name" value="Putative Large Serine Recombinase, Chain B, Domain 2"/>
    <property type="match status" value="1"/>
</dbReference>
<evidence type="ECO:0000259" key="5">
    <source>
        <dbReference type="Pfam" id="PF13408"/>
    </source>
</evidence>
<proteinExistence type="predicted"/>
<accession>A0A1G5S1T8</accession>
<dbReference type="Pfam" id="PF13408">
    <property type="entry name" value="Zn_ribbon_recom"/>
    <property type="match status" value="1"/>
</dbReference>
<dbReference type="AlphaFoldDB" id="A0A1G5S1T8"/>
<keyword evidence="3" id="KW-0175">Coiled coil</keyword>
<dbReference type="PANTHER" id="PTHR30461:SF2">
    <property type="entry name" value="SERINE RECOMBINASE PINE-RELATED"/>
    <property type="match status" value="1"/>
</dbReference>
<dbReference type="InterPro" id="IPR025827">
    <property type="entry name" value="Zn_ribbon_recom_dom"/>
</dbReference>
<evidence type="ECO:0000259" key="4">
    <source>
        <dbReference type="Pfam" id="PF07508"/>
    </source>
</evidence>
<dbReference type="GO" id="GO:0000150">
    <property type="term" value="F:DNA strand exchange activity"/>
    <property type="evidence" value="ECO:0007669"/>
    <property type="project" value="InterPro"/>
</dbReference>
<dbReference type="Proteomes" id="UP000199208">
    <property type="component" value="Unassembled WGS sequence"/>
</dbReference>
<evidence type="ECO:0000256" key="1">
    <source>
        <dbReference type="ARBA" id="ARBA00023125"/>
    </source>
</evidence>
<dbReference type="OrthoDB" id="9769353at2"/>
<keyword evidence="2" id="KW-0233">DNA recombination</keyword>
<feature type="domain" description="Recombinase zinc beta ribbon" evidence="5">
    <location>
        <begin position="70"/>
        <end position="130"/>
    </location>
</feature>
<dbReference type="InterPro" id="IPR038109">
    <property type="entry name" value="DNA_bind_recomb_sf"/>
</dbReference>
<dbReference type="Pfam" id="PF07508">
    <property type="entry name" value="Recombinase"/>
    <property type="match status" value="1"/>
</dbReference>
<evidence type="ECO:0000256" key="3">
    <source>
        <dbReference type="SAM" id="Coils"/>
    </source>
</evidence>
<dbReference type="PANTHER" id="PTHR30461">
    <property type="entry name" value="DNA-INVERTASE FROM LAMBDOID PROPHAGE"/>
    <property type="match status" value="1"/>
</dbReference>
<organism evidence="6 7">
    <name type="scientific">Acidaminobacter hydrogenoformans DSM 2784</name>
    <dbReference type="NCBI Taxonomy" id="1120920"/>
    <lineage>
        <taxon>Bacteria</taxon>
        <taxon>Bacillati</taxon>
        <taxon>Bacillota</taxon>
        <taxon>Clostridia</taxon>
        <taxon>Peptostreptococcales</taxon>
        <taxon>Acidaminobacteraceae</taxon>
        <taxon>Acidaminobacter</taxon>
    </lineage>
</organism>
<name>A0A1G5S1T8_9FIRM</name>
<feature type="domain" description="Recombinase" evidence="4">
    <location>
        <begin position="7"/>
        <end position="58"/>
    </location>
</feature>
<keyword evidence="1" id="KW-0238">DNA-binding</keyword>
<dbReference type="GO" id="GO:0003677">
    <property type="term" value="F:DNA binding"/>
    <property type="evidence" value="ECO:0007669"/>
    <property type="project" value="UniProtKB-KW"/>
</dbReference>
<evidence type="ECO:0000313" key="6">
    <source>
        <dbReference type="EMBL" id="SCZ80355.1"/>
    </source>
</evidence>